<organism evidence="4 5">
    <name type="scientific">Bordetella genomosp. 4</name>
    <dbReference type="NCBI Taxonomy" id="463044"/>
    <lineage>
        <taxon>Bacteria</taxon>
        <taxon>Pseudomonadati</taxon>
        <taxon>Pseudomonadota</taxon>
        <taxon>Betaproteobacteria</taxon>
        <taxon>Burkholderiales</taxon>
        <taxon>Alcaligenaceae</taxon>
        <taxon>Bordetella</taxon>
    </lineage>
</organism>
<dbReference type="AlphaFoldDB" id="A0A261U7F2"/>
<name>A0A261U7F2_9BORD</name>
<sequence length="97" mass="10359">MSASELPNGAGTAGAPASSENLPEFQHDVDASGLTCPLPILRAKKALAQMESGQVLRVTTTDPKAVRDFQAFAKQSGNGLVAQHETQDSVLHYLRRR</sequence>
<feature type="region of interest" description="Disordered" evidence="2">
    <location>
        <begin position="1"/>
        <end position="26"/>
    </location>
</feature>
<comment type="caution">
    <text evidence="4">The sequence shown here is derived from an EMBL/GenBank/DDBJ whole genome shotgun (WGS) entry which is preliminary data.</text>
</comment>
<dbReference type="InterPro" id="IPR036868">
    <property type="entry name" value="TusA-like_sf"/>
</dbReference>
<evidence type="ECO:0000259" key="3">
    <source>
        <dbReference type="PROSITE" id="PS01148"/>
    </source>
</evidence>
<dbReference type="SUPFAM" id="SSF64307">
    <property type="entry name" value="SirA-like"/>
    <property type="match status" value="1"/>
</dbReference>
<dbReference type="PANTHER" id="PTHR33279:SF2">
    <property type="entry name" value="SULFUR CARRIER PROTEIN TUSA"/>
    <property type="match status" value="1"/>
</dbReference>
<dbReference type="CDD" id="cd00291">
    <property type="entry name" value="SirA_YedF_YeeD"/>
    <property type="match status" value="1"/>
</dbReference>
<evidence type="ECO:0000256" key="1">
    <source>
        <dbReference type="ARBA" id="ARBA00008984"/>
    </source>
</evidence>
<gene>
    <name evidence="4" type="ORF">CAL20_09220</name>
</gene>
<keyword evidence="5" id="KW-1185">Reference proteome</keyword>
<dbReference type="RefSeq" id="WP_094820517.1">
    <property type="nucleotide sequence ID" value="NZ_NEVO01000005.1"/>
</dbReference>
<comment type="similarity">
    <text evidence="1">Belongs to the sulfur carrier protein TusA family.</text>
</comment>
<dbReference type="Gene3D" id="3.30.110.40">
    <property type="entry name" value="TusA-like domain"/>
    <property type="match status" value="1"/>
</dbReference>
<proteinExistence type="inferred from homology"/>
<protein>
    <recommendedName>
        <fullName evidence="3">UPF0033 domain-containing protein</fullName>
    </recommendedName>
</protein>
<dbReference type="PROSITE" id="PS01148">
    <property type="entry name" value="UPF0033"/>
    <property type="match status" value="1"/>
</dbReference>
<feature type="domain" description="UPF0033" evidence="3">
    <location>
        <begin position="29"/>
        <end position="53"/>
    </location>
</feature>
<dbReference type="OrthoDB" id="9797551at2"/>
<evidence type="ECO:0000313" key="5">
    <source>
        <dbReference type="Proteomes" id="UP000216885"/>
    </source>
</evidence>
<reference evidence="4 5" key="1">
    <citation type="submission" date="2017-05" db="EMBL/GenBank/DDBJ databases">
        <title>Complete and WGS of Bordetella genogroups.</title>
        <authorList>
            <person name="Spilker T."/>
            <person name="LiPuma J."/>
        </authorList>
    </citation>
    <scope>NUCLEOTIDE SEQUENCE [LARGE SCALE GENOMIC DNA]</scope>
    <source>
        <strain evidence="4 5">AU9919</strain>
    </source>
</reference>
<evidence type="ECO:0000313" key="4">
    <source>
        <dbReference type="EMBL" id="OZI57555.1"/>
    </source>
</evidence>
<accession>A0A261U7F2</accession>
<dbReference type="PANTHER" id="PTHR33279">
    <property type="entry name" value="SULFUR CARRIER PROTEIN YEDF-RELATED"/>
    <property type="match status" value="1"/>
</dbReference>
<dbReference type="Pfam" id="PF01206">
    <property type="entry name" value="TusA"/>
    <property type="match status" value="1"/>
</dbReference>
<dbReference type="Proteomes" id="UP000216885">
    <property type="component" value="Unassembled WGS sequence"/>
</dbReference>
<dbReference type="InterPro" id="IPR001455">
    <property type="entry name" value="TusA-like"/>
</dbReference>
<evidence type="ECO:0000256" key="2">
    <source>
        <dbReference type="SAM" id="MobiDB-lite"/>
    </source>
</evidence>
<dbReference type="EMBL" id="NEVQ01000012">
    <property type="protein sequence ID" value="OZI57555.1"/>
    <property type="molecule type" value="Genomic_DNA"/>
</dbReference>